<dbReference type="Proteomes" id="UP000183410">
    <property type="component" value="Unassembled WGS sequence"/>
</dbReference>
<dbReference type="SUPFAM" id="SSF103473">
    <property type="entry name" value="MFS general substrate transporter"/>
    <property type="match status" value="1"/>
</dbReference>
<feature type="domain" description="Major facilitator superfamily (MFS) profile" evidence="8">
    <location>
        <begin position="5"/>
        <end position="379"/>
    </location>
</feature>
<accession>A0A1I2FVZ2</accession>
<feature type="transmembrane region" description="Helical" evidence="7">
    <location>
        <begin position="296"/>
        <end position="319"/>
    </location>
</feature>
<dbReference type="OrthoDB" id="9795150at2"/>
<protein>
    <submittedName>
        <fullName evidence="9">Fucose permease</fullName>
    </submittedName>
</protein>
<evidence type="ECO:0000256" key="7">
    <source>
        <dbReference type="SAM" id="Phobius"/>
    </source>
</evidence>
<feature type="transmembrane region" description="Helical" evidence="7">
    <location>
        <begin position="71"/>
        <end position="88"/>
    </location>
</feature>
<dbReference type="PANTHER" id="PTHR23514">
    <property type="entry name" value="BYPASS OF STOP CODON PROTEIN 6"/>
    <property type="match status" value="1"/>
</dbReference>
<reference evidence="10" key="1">
    <citation type="submission" date="2016-10" db="EMBL/GenBank/DDBJ databases">
        <authorList>
            <person name="Varghese N."/>
            <person name="Submissions S."/>
        </authorList>
    </citation>
    <scope>NUCLEOTIDE SEQUENCE [LARGE SCALE GENOMIC DNA]</scope>
    <source>
        <strain evidence="10">CGMCC 1.10223</strain>
    </source>
</reference>
<gene>
    <name evidence="9" type="ORF">SAMN04487969_113136</name>
</gene>
<keyword evidence="5 7" id="KW-1133">Transmembrane helix</keyword>
<feature type="transmembrane region" description="Helical" evidence="7">
    <location>
        <begin position="331"/>
        <end position="354"/>
    </location>
</feature>
<dbReference type="GO" id="GO:0005886">
    <property type="term" value="C:plasma membrane"/>
    <property type="evidence" value="ECO:0007669"/>
    <property type="project" value="UniProtKB-SubCell"/>
</dbReference>
<keyword evidence="4 7" id="KW-0812">Transmembrane</keyword>
<proteinExistence type="inferred from homology"/>
<dbReference type="InterPro" id="IPR051788">
    <property type="entry name" value="MFS_Transporter"/>
</dbReference>
<comment type="similarity">
    <text evidence="2">Belongs to the major facilitator superfamily.</text>
</comment>
<evidence type="ECO:0000256" key="1">
    <source>
        <dbReference type="ARBA" id="ARBA00004651"/>
    </source>
</evidence>
<organism evidence="9 10">
    <name type="scientific">Paenibacillus algorifonticola</name>
    <dbReference type="NCBI Taxonomy" id="684063"/>
    <lineage>
        <taxon>Bacteria</taxon>
        <taxon>Bacillati</taxon>
        <taxon>Bacillota</taxon>
        <taxon>Bacilli</taxon>
        <taxon>Bacillales</taxon>
        <taxon>Paenibacillaceae</taxon>
        <taxon>Paenibacillus</taxon>
    </lineage>
</organism>
<evidence type="ECO:0000256" key="5">
    <source>
        <dbReference type="ARBA" id="ARBA00022989"/>
    </source>
</evidence>
<feature type="transmembrane region" description="Helical" evidence="7">
    <location>
        <begin position="241"/>
        <end position="261"/>
    </location>
</feature>
<dbReference type="InterPro" id="IPR020846">
    <property type="entry name" value="MFS_dom"/>
</dbReference>
<feature type="transmembrane region" description="Helical" evidence="7">
    <location>
        <begin position="128"/>
        <end position="146"/>
    </location>
</feature>
<keyword evidence="3" id="KW-0813">Transport</keyword>
<dbReference type="RefSeq" id="WP_046232834.1">
    <property type="nucleotide sequence ID" value="NZ_FONN01000013.1"/>
</dbReference>
<evidence type="ECO:0000259" key="8">
    <source>
        <dbReference type="PROSITE" id="PS50850"/>
    </source>
</evidence>
<evidence type="ECO:0000256" key="6">
    <source>
        <dbReference type="ARBA" id="ARBA00023136"/>
    </source>
</evidence>
<keyword evidence="6 7" id="KW-0472">Membrane</keyword>
<dbReference type="InterPro" id="IPR011701">
    <property type="entry name" value="MFS"/>
</dbReference>
<evidence type="ECO:0000313" key="10">
    <source>
        <dbReference type="Proteomes" id="UP000183410"/>
    </source>
</evidence>
<dbReference type="GO" id="GO:0022857">
    <property type="term" value="F:transmembrane transporter activity"/>
    <property type="evidence" value="ECO:0007669"/>
    <property type="project" value="InterPro"/>
</dbReference>
<feature type="transmembrane region" description="Helical" evidence="7">
    <location>
        <begin position="360"/>
        <end position="380"/>
    </location>
</feature>
<dbReference type="InterPro" id="IPR036259">
    <property type="entry name" value="MFS_trans_sf"/>
</dbReference>
<keyword evidence="10" id="KW-1185">Reference proteome</keyword>
<sequence>MVTLLLIVIYLAFIGLGLPDALLGSAWSVMKLDIGARTEMAGYISLVISFCTVISSLFASRLLHRFGTGKVTLFSILSTTIALFGFSVSNEFLFFIFLAIPLGLGAGSVDAALSNYVALHFKAKHMSWLHCFWGVGAMSGPIVMSFSLDNGGDWRAGYVTIAILLTVILAILLASLSLWKVLENGKIGNDDEKKAVSNREALQIPGVKMSMVSMLCYNGSETAAGLWMASFFIASKGISPGKAAALSSLFYIGIIIGRIFSGFLSTYVSSKSLIRYGGLVGCAGLLILILPVPYGIAAGALFVVGLGGAPIYPSIVHATPERFGEKASSSVIGLEMASAYTGSTLIPLLMGIIASQFGMFMVPIILLILFSIMFASSEMVNRVHKHKLV</sequence>
<feature type="transmembrane region" description="Helical" evidence="7">
    <location>
        <begin position="158"/>
        <end position="179"/>
    </location>
</feature>
<feature type="transmembrane region" description="Helical" evidence="7">
    <location>
        <begin position="273"/>
        <end position="290"/>
    </location>
</feature>
<evidence type="ECO:0000313" key="9">
    <source>
        <dbReference type="EMBL" id="SFF08850.1"/>
    </source>
</evidence>
<feature type="transmembrane region" description="Helical" evidence="7">
    <location>
        <begin position="40"/>
        <end position="59"/>
    </location>
</feature>
<evidence type="ECO:0000256" key="2">
    <source>
        <dbReference type="ARBA" id="ARBA00008335"/>
    </source>
</evidence>
<dbReference type="Pfam" id="PF07690">
    <property type="entry name" value="MFS_1"/>
    <property type="match status" value="2"/>
</dbReference>
<comment type="subcellular location">
    <subcellularLocation>
        <location evidence="1">Cell membrane</location>
        <topology evidence="1">Multi-pass membrane protein</topology>
    </subcellularLocation>
</comment>
<feature type="transmembrane region" description="Helical" evidence="7">
    <location>
        <begin position="94"/>
        <end position="116"/>
    </location>
</feature>
<dbReference type="PROSITE" id="PS50850">
    <property type="entry name" value="MFS"/>
    <property type="match status" value="1"/>
</dbReference>
<evidence type="ECO:0000256" key="4">
    <source>
        <dbReference type="ARBA" id="ARBA00022692"/>
    </source>
</evidence>
<name>A0A1I2FVZ2_9BACL</name>
<dbReference type="PANTHER" id="PTHR23514:SF3">
    <property type="entry name" value="BYPASS OF STOP CODON PROTEIN 6"/>
    <property type="match status" value="1"/>
</dbReference>
<evidence type="ECO:0000256" key="3">
    <source>
        <dbReference type="ARBA" id="ARBA00022448"/>
    </source>
</evidence>
<dbReference type="EMBL" id="FONN01000013">
    <property type="protein sequence ID" value="SFF08850.1"/>
    <property type="molecule type" value="Genomic_DNA"/>
</dbReference>
<feature type="transmembrane region" description="Helical" evidence="7">
    <location>
        <begin position="215"/>
        <end position="235"/>
    </location>
</feature>
<dbReference type="Gene3D" id="1.20.1250.20">
    <property type="entry name" value="MFS general substrate transporter like domains"/>
    <property type="match status" value="1"/>
</dbReference>
<dbReference type="AlphaFoldDB" id="A0A1I2FVZ2"/>